<feature type="compositionally biased region" description="Basic and acidic residues" evidence="1">
    <location>
        <begin position="46"/>
        <end position="56"/>
    </location>
</feature>
<gene>
    <name evidence="2" type="ORF">MGAL_10B002890</name>
</gene>
<dbReference type="EMBL" id="UYJE01003920">
    <property type="protein sequence ID" value="VDI23375.1"/>
    <property type="molecule type" value="Genomic_DNA"/>
</dbReference>
<reference evidence="2" key="1">
    <citation type="submission" date="2018-11" db="EMBL/GenBank/DDBJ databases">
        <authorList>
            <person name="Alioto T."/>
            <person name="Alioto T."/>
        </authorList>
    </citation>
    <scope>NUCLEOTIDE SEQUENCE</scope>
</reference>
<protein>
    <submittedName>
        <fullName evidence="2">Uncharacterized protein</fullName>
    </submittedName>
</protein>
<accession>A0A8B6DR90</accession>
<keyword evidence="3" id="KW-1185">Reference proteome</keyword>
<dbReference type="Proteomes" id="UP000596742">
    <property type="component" value="Unassembled WGS sequence"/>
</dbReference>
<organism evidence="2 3">
    <name type="scientific">Mytilus galloprovincialis</name>
    <name type="common">Mediterranean mussel</name>
    <dbReference type="NCBI Taxonomy" id="29158"/>
    <lineage>
        <taxon>Eukaryota</taxon>
        <taxon>Metazoa</taxon>
        <taxon>Spiralia</taxon>
        <taxon>Lophotrochozoa</taxon>
        <taxon>Mollusca</taxon>
        <taxon>Bivalvia</taxon>
        <taxon>Autobranchia</taxon>
        <taxon>Pteriomorphia</taxon>
        <taxon>Mytilida</taxon>
        <taxon>Mytiloidea</taxon>
        <taxon>Mytilidae</taxon>
        <taxon>Mytilinae</taxon>
        <taxon>Mytilus</taxon>
    </lineage>
</organism>
<evidence type="ECO:0000313" key="2">
    <source>
        <dbReference type="EMBL" id="VDI23375.1"/>
    </source>
</evidence>
<evidence type="ECO:0000313" key="3">
    <source>
        <dbReference type="Proteomes" id="UP000596742"/>
    </source>
</evidence>
<feature type="compositionally biased region" description="Polar residues" evidence="1">
    <location>
        <begin position="57"/>
        <end position="74"/>
    </location>
</feature>
<sequence>MYIVIYNVNRSSRSTSQGETIHWSRLITSKKPTRTFEEIDDIHTELMRDSSSESKNDGGSLSSSNQTEICNDNVPDSASLDFSLSDKIGVNGKGNKCNSKPSENSGTFQQICDLESINSLIQQDSLENINELKNNDNQMNQTEEKKKLEKCLEMIKSLYR</sequence>
<evidence type="ECO:0000256" key="1">
    <source>
        <dbReference type="SAM" id="MobiDB-lite"/>
    </source>
</evidence>
<name>A0A8B6DR90_MYTGA</name>
<comment type="caution">
    <text evidence="2">The sequence shown here is derived from an EMBL/GenBank/DDBJ whole genome shotgun (WGS) entry which is preliminary data.</text>
</comment>
<feature type="region of interest" description="Disordered" evidence="1">
    <location>
        <begin position="46"/>
        <end position="74"/>
    </location>
</feature>
<proteinExistence type="predicted"/>
<dbReference type="AlphaFoldDB" id="A0A8B6DR90"/>